<keyword evidence="2" id="KW-0134">Cell wall</keyword>
<evidence type="ECO:0000256" key="9">
    <source>
        <dbReference type="SAM" id="MobiDB-lite"/>
    </source>
</evidence>
<evidence type="ECO:0000256" key="6">
    <source>
        <dbReference type="ARBA" id="ARBA00023180"/>
    </source>
</evidence>
<keyword evidence="7" id="KW-0379">Hydroxylation</keyword>
<organism evidence="11 12">
    <name type="scientific">Eragrostis curvula</name>
    <name type="common">weeping love grass</name>
    <dbReference type="NCBI Taxonomy" id="38414"/>
    <lineage>
        <taxon>Eukaryota</taxon>
        <taxon>Viridiplantae</taxon>
        <taxon>Streptophyta</taxon>
        <taxon>Embryophyta</taxon>
        <taxon>Tracheophyta</taxon>
        <taxon>Spermatophyta</taxon>
        <taxon>Magnoliopsida</taxon>
        <taxon>Liliopsida</taxon>
        <taxon>Poales</taxon>
        <taxon>Poaceae</taxon>
        <taxon>PACMAD clade</taxon>
        <taxon>Chloridoideae</taxon>
        <taxon>Eragrostideae</taxon>
        <taxon>Eragrostidinae</taxon>
        <taxon>Eragrostis</taxon>
    </lineage>
</organism>
<keyword evidence="5" id="KW-0677">Repeat</keyword>
<evidence type="ECO:0000313" key="11">
    <source>
        <dbReference type="EMBL" id="TVU34360.1"/>
    </source>
</evidence>
<proteinExistence type="predicted"/>
<feature type="non-terminal residue" evidence="11">
    <location>
        <position position="1"/>
    </location>
</feature>
<dbReference type="Pfam" id="PF13855">
    <property type="entry name" value="LRR_8"/>
    <property type="match status" value="1"/>
</dbReference>
<dbReference type="FunFam" id="3.80.10.10:FF:000224">
    <property type="entry name" value="Leucine-rich repeat extensin-like protein 1"/>
    <property type="match status" value="1"/>
</dbReference>
<comment type="subcellular location">
    <subcellularLocation>
        <location evidence="1">Secreted</location>
        <location evidence="1">Cell wall</location>
    </subcellularLocation>
</comment>
<evidence type="ECO:0000256" key="1">
    <source>
        <dbReference type="ARBA" id="ARBA00004191"/>
    </source>
</evidence>
<evidence type="ECO:0000256" key="5">
    <source>
        <dbReference type="ARBA" id="ARBA00022737"/>
    </source>
</evidence>
<dbReference type="InterPro" id="IPR001611">
    <property type="entry name" value="Leu-rich_rpt"/>
</dbReference>
<gene>
    <name evidence="11" type="ORF">EJB05_16192</name>
</gene>
<dbReference type="InterPro" id="IPR032675">
    <property type="entry name" value="LRR_dom_sf"/>
</dbReference>
<dbReference type="PANTHER" id="PTHR32093:SF107">
    <property type="entry name" value="OS01G0594300 PROTEIN"/>
    <property type="match status" value="1"/>
</dbReference>
<keyword evidence="12" id="KW-1185">Reference proteome</keyword>
<feature type="region of interest" description="Disordered" evidence="9">
    <location>
        <begin position="239"/>
        <end position="290"/>
    </location>
</feature>
<keyword evidence="3" id="KW-0964">Secreted</keyword>
<accession>A0A5J9VHB7</accession>
<evidence type="ECO:0000256" key="3">
    <source>
        <dbReference type="ARBA" id="ARBA00022525"/>
    </source>
</evidence>
<dbReference type="Proteomes" id="UP000324897">
    <property type="component" value="Unassembled WGS sequence"/>
</dbReference>
<dbReference type="Gene3D" id="3.80.10.10">
    <property type="entry name" value="Ribonuclease Inhibitor"/>
    <property type="match status" value="1"/>
</dbReference>
<comment type="caution">
    <text evidence="11">The sequence shown here is derived from an EMBL/GenBank/DDBJ whole genome shotgun (WGS) entry which is preliminary data.</text>
</comment>
<evidence type="ECO:0000256" key="8">
    <source>
        <dbReference type="ARBA" id="ARBA00041871"/>
    </source>
</evidence>
<evidence type="ECO:0000256" key="10">
    <source>
        <dbReference type="SAM" id="SignalP"/>
    </source>
</evidence>
<evidence type="ECO:0000256" key="2">
    <source>
        <dbReference type="ARBA" id="ARBA00022512"/>
    </source>
</evidence>
<name>A0A5J9VHB7_9POAL</name>
<evidence type="ECO:0000256" key="7">
    <source>
        <dbReference type="ARBA" id="ARBA00023278"/>
    </source>
</evidence>
<dbReference type="EMBL" id="RWGY01000009">
    <property type="protein sequence ID" value="TVU34360.1"/>
    <property type="molecule type" value="Genomic_DNA"/>
</dbReference>
<protein>
    <recommendedName>
        <fullName evidence="8">Cell wall hydroxyproline-rich glycoprotein</fullName>
    </recommendedName>
</protein>
<keyword evidence="6" id="KW-0325">Glycoprotein</keyword>
<dbReference type="InterPro" id="IPR051582">
    <property type="entry name" value="LRR_extensin-like_regulator"/>
</dbReference>
<dbReference type="AlphaFoldDB" id="A0A5J9VHB7"/>
<dbReference type="Gramene" id="TVU34360">
    <property type="protein sequence ID" value="TVU34360"/>
    <property type="gene ID" value="EJB05_16192"/>
</dbReference>
<evidence type="ECO:0000256" key="4">
    <source>
        <dbReference type="ARBA" id="ARBA00022729"/>
    </source>
</evidence>
<dbReference type="OrthoDB" id="676979at2759"/>
<keyword evidence="4 10" id="KW-0732">Signal</keyword>
<feature type="compositionally biased region" description="Pro residues" evidence="9">
    <location>
        <begin position="281"/>
        <end position="290"/>
    </location>
</feature>
<evidence type="ECO:0000313" key="12">
    <source>
        <dbReference type="Proteomes" id="UP000324897"/>
    </source>
</evidence>
<dbReference type="PANTHER" id="PTHR32093">
    <property type="entry name" value="LEUCINE-RICH REPEAT EXTENSIN-LIKE PROTEIN 3-RELATED"/>
    <property type="match status" value="1"/>
</dbReference>
<reference evidence="11 12" key="1">
    <citation type="journal article" date="2019" name="Sci. Rep.">
        <title>A high-quality genome of Eragrostis curvula grass provides insights into Poaceae evolution and supports new strategies to enhance forage quality.</title>
        <authorList>
            <person name="Carballo J."/>
            <person name="Santos B.A.C.M."/>
            <person name="Zappacosta D."/>
            <person name="Garbus I."/>
            <person name="Selva J.P."/>
            <person name="Gallo C.A."/>
            <person name="Diaz A."/>
            <person name="Albertini E."/>
            <person name="Caccamo M."/>
            <person name="Echenique V."/>
        </authorList>
    </citation>
    <scope>NUCLEOTIDE SEQUENCE [LARGE SCALE GENOMIC DNA]</scope>
    <source>
        <strain evidence="12">cv. Victoria</strain>
        <tissue evidence="11">Leaf</tissue>
    </source>
</reference>
<feature type="chain" id="PRO_5023823298" description="Cell wall hydroxyproline-rich glycoprotein" evidence="10">
    <location>
        <begin position="25"/>
        <end position="290"/>
    </location>
</feature>
<feature type="signal peptide" evidence="10">
    <location>
        <begin position="1"/>
        <end position="24"/>
    </location>
</feature>
<sequence>MTAHRTLLPFVFLALLLAPQHLLAAAAFVSRGLSADDEAHIRRRQLLQYNNGGHGGNDGGVDPSSYTFPNAHLRDAYVALQAWKRAILSDPYNVTGTWSGPDVCAYHGVFCAPSPSDPYLTVVASVDLNHADIAGHLPEELGLLADLAVLHLNSNRFCGLVPRSLEKLHLLHELDLSNNRFVGGFPDVVLRMPSLKYLDLRFNEFEGTVPPELFDRPLDAIFINSNRFRFRIPDNVGNSPASVLSPPPPPPSYEVSPEDRYLSPPPPPRTLYKLPTWNYGSPPPPATWTP</sequence>
<dbReference type="SUPFAM" id="SSF52058">
    <property type="entry name" value="L domain-like"/>
    <property type="match status" value="1"/>
</dbReference>